<dbReference type="AlphaFoldDB" id="A0A4V6Y9M0"/>
<comment type="caution">
    <text evidence="1">The sequence shown here is derived from an EMBL/GenBank/DDBJ whole genome shotgun (WGS) entry which is preliminary data.</text>
</comment>
<dbReference type="Proteomes" id="UP000310108">
    <property type="component" value="Unassembled WGS sequence"/>
</dbReference>
<dbReference type="EMBL" id="PJEX01000005">
    <property type="protein sequence ID" value="TKW59806.1"/>
    <property type="molecule type" value="Genomic_DNA"/>
</dbReference>
<name>A0A4V6Y9M0_9PEZI</name>
<gene>
    <name evidence="1" type="ORF">CTA1_10429</name>
</gene>
<dbReference type="OrthoDB" id="5202228at2759"/>
<protein>
    <submittedName>
        <fullName evidence="1">Uncharacterized protein</fullName>
    </submittedName>
</protein>
<accession>A0A4V6Y9M0</accession>
<sequence length="70" mass="8462">MCIQWYYKYQCGCKQKGEFEQCDRLYDSQSNLQCARSQTEDKISRNYCAKHLPKEDKAMTEYRGRHPTRN</sequence>
<evidence type="ECO:0000313" key="1">
    <source>
        <dbReference type="EMBL" id="TKW59806.1"/>
    </source>
</evidence>
<evidence type="ECO:0000313" key="2">
    <source>
        <dbReference type="Proteomes" id="UP000310108"/>
    </source>
</evidence>
<proteinExistence type="predicted"/>
<reference evidence="1 2" key="1">
    <citation type="journal article" date="2019" name="PLoS ONE">
        <title>Comparative genome analysis indicates high evolutionary potential of pathogenicity genes in Colletotrichum tanaceti.</title>
        <authorList>
            <person name="Lelwala R.V."/>
            <person name="Korhonen P.K."/>
            <person name="Young N.D."/>
            <person name="Scott J.B."/>
            <person name="Ades P.A."/>
            <person name="Gasser R.B."/>
            <person name="Taylor P.W.J."/>
        </authorList>
    </citation>
    <scope>NUCLEOTIDE SEQUENCE [LARGE SCALE GENOMIC DNA]</scope>
    <source>
        <strain evidence="1">BRIP57314</strain>
    </source>
</reference>
<organism evidence="1 2">
    <name type="scientific">Colletotrichum tanaceti</name>
    <dbReference type="NCBI Taxonomy" id="1306861"/>
    <lineage>
        <taxon>Eukaryota</taxon>
        <taxon>Fungi</taxon>
        <taxon>Dikarya</taxon>
        <taxon>Ascomycota</taxon>
        <taxon>Pezizomycotina</taxon>
        <taxon>Sordariomycetes</taxon>
        <taxon>Hypocreomycetidae</taxon>
        <taxon>Glomerellales</taxon>
        <taxon>Glomerellaceae</taxon>
        <taxon>Colletotrichum</taxon>
        <taxon>Colletotrichum destructivum species complex</taxon>
    </lineage>
</organism>
<keyword evidence="2" id="KW-1185">Reference proteome</keyword>